<evidence type="ECO:0000256" key="6">
    <source>
        <dbReference type="ARBA" id="ARBA00023316"/>
    </source>
</evidence>
<feature type="short sequence motif" description="Meso-diaminopimelate recognition motif" evidence="7">
    <location>
        <begin position="452"/>
        <end position="455"/>
    </location>
</feature>
<comment type="PTM">
    <text evidence="7">Carboxylation is probably crucial for Mg(2+) binding and, consequently, for the gamma-phosphate positioning of ATP.</text>
</comment>
<comment type="similarity">
    <text evidence="1 7">Belongs to the MurCDEF family. MurE subfamily.</text>
</comment>
<feature type="domain" description="Mur ligase N-terminal catalytic" evidence="10">
    <location>
        <begin position="60"/>
        <end position="134"/>
    </location>
</feature>
<keyword evidence="7" id="KW-0067">ATP-binding</keyword>
<dbReference type="InterPro" id="IPR036615">
    <property type="entry name" value="Mur_ligase_C_dom_sf"/>
</dbReference>
<comment type="cofactor">
    <cofactor evidence="7">
        <name>Mg(2+)</name>
        <dbReference type="ChEBI" id="CHEBI:18420"/>
    </cofactor>
</comment>
<dbReference type="Pfam" id="PF08245">
    <property type="entry name" value="Mur_ligase_M"/>
    <property type="match status" value="1"/>
</dbReference>
<feature type="binding site" evidence="7">
    <location>
        <position position="230"/>
    </location>
    <ligand>
        <name>UDP-N-acetyl-alpha-D-muramoyl-L-alanyl-D-glutamate</name>
        <dbReference type="ChEBI" id="CHEBI:83900"/>
    </ligand>
</feature>
<feature type="domain" description="Mur ligase C-terminal" evidence="11">
    <location>
        <begin position="374"/>
        <end position="517"/>
    </location>
</feature>
<feature type="region of interest" description="Disordered" evidence="9">
    <location>
        <begin position="1"/>
        <end position="22"/>
    </location>
</feature>
<evidence type="ECO:0000256" key="4">
    <source>
        <dbReference type="ARBA" id="ARBA00022984"/>
    </source>
</evidence>
<dbReference type="Gene3D" id="3.40.1190.10">
    <property type="entry name" value="Mur-like, catalytic domain"/>
    <property type="match status" value="1"/>
</dbReference>
<name>A0ABX0SJM3_9ACTN</name>
<dbReference type="InterPro" id="IPR004101">
    <property type="entry name" value="Mur_ligase_C"/>
</dbReference>
<feature type="binding site" evidence="7">
    <location>
        <begin position="150"/>
        <end position="156"/>
    </location>
    <ligand>
        <name>ATP</name>
        <dbReference type="ChEBI" id="CHEBI:30616"/>
    </ligand>
</feature>
<comment type="caution">
    <text evidence="13">The sequence shown here is derived from an EMBL/GenBank/DDBJ whole genome shotgun (WGS) entry which is preliminary data.</text>
</comment>
<feature type="modified residue" description="N6-carboxylysine" evidence="7">
    <location>
        <position position="262"/>
    </location>
</feature>
<dbReference type="PANTHER" id="PTHR23135:SF4">
    <property type="entry name" value="UDP-N-ACETYLMURAMOYL-L-ALANYL-D-GLUTAMATE--2,6-DIAMINOPIMELATE LIGASE MURE HOMOLOG, CHLOROPLASTIC"/>
    <property type="match status" value="1"/>
</dbReference>
<sequence length="552" mass="57695">MTSENTEPEASERSDTGSMGHQAGIVDPRAVLRPRHVTAQSLSALLSGLGARLSGDDVLVSGVTLDSRVVVPGDLYVALPGAHHHGAEFAATAAGEGAVAVLTDEDGEAPARAAGLSVAVVDQPREVMAEVSARCYGRPTRSMTCFGVTGTNGKSTTVLMLAAALRAVGRHVGSIGTLGFYVDGAPLQATRTTVTTPEAPDLQATLAVMAEAGADAMAMEVSSHALALHRVDGVEFDVVGFTNLGRDHLDFHHTMESYFEAKARLFTPERARRAVINADDPAGRRLVEQAHRLGLQVRTVGFGEDADYRIAGWRPSGLGAEFDLVHDGISTAARIALPGEYNVRNAACALALLIEAGVDPEAALPGLATAVIPGRMQPVVLGGCCAPRVYVDFAHTPQAVASALEALNHPDALGLGRLIAVLGAGGDRDAEKRAPMGRAAVLGADVVVVTDDNPRSEDPASIRQMVLAGARETIEDAEPGSRLASVEAIDGGDRRSAIREALRLARPGDCVAILGKGHERTQQLADETIEFDDVAVAAEQWRALHDPQEAPQ</sequence>
<feature type="binding site" evidence="7">
    <location>
        <position position="515"/>
    </location>
    <ligand>
        <name>meso-2,6-diaminopimelate</name>
        <dbReference type="ChEBI" id="CHEBI:57791"/>
    </ligand>
</feature>
<dbReference type="SUPFAM" id="SSF53244">
    <property type="entry name" value="MurD-like peptide ligases, peptide-binding domain"/>
    <property type="match status" value="1"/>
</dbReference>
<feature type="binding site" evidence="7">
    <location>
        <position position="65"/>
    </location>
    <ligand>
        <name>UDP-N-acetyl-alpha-D-muramoyl-L-alanyl-D-glutamate</name>
        <dbReference type="ChEBI" id="CHEBI:83900"/>
    </ligand>
</feature>
<keyword evidence="7 13" id="KW-0436">Ligase</keyword>
<reference evidence="13 14" key="1">
    <citation type="submission" date="2020-02" db="EMBL/GenBank/DDBJ databases">
        <title>Sequencing the genomes of 1000 actinobacteria strains.</title>
        <authorList>
            <person name="Klenk H.-P."/>
        </authorList>
    </citation>
    <scope>NUCLEOTIDE SEQUENCE [LARGE SCALE GENOMIC DNA]</scope>
    <source>
        <strain evidence="13 14">DSM 19609</strain>
    </source>
</reference>
<comment type="function">
    <text evidence="7">Catalyzes the addition of meso-diaminopimelic acid to the nucleotide precursor UDP-N-acetylmuramoyl-L-alanyl-D-glutamate (UMAG) in the biosynthesis of bacterial cell-wall peptidoglycan.</text>
</comment>
<gene>
    <name evidence="7" type="primary">murE</name>
    <name evidence="13" type="ORF">FB473_002163</name>
</gene>
<comment type="subcellular location">
    <subcellularLocation>
        <location evidence="7 8">Cytoplasm</location>
    </subcellularLocation>
</comment>
<dbReference type="HAMAP" id="MF_00208">
    <property type="entry name" value="MurE"/>
    <property type="match status" value="1"/>
</dbReference>
<dbReference type="InterPro" id="IPR035911">
    <property type="entry name" value="MurE/MurF_N"/>
</dbReference>
<feature type="binding site" evidence="7">
    <location>
        <position position="67"/>
    </location>
    <ligand>
        <name>UDP-N-acetyl-alpha-D-muramoyl-L-alanyl-D-glutamate</name>
        <dbReference type="ChEBI" id="CHEBI:83900"/>
    </ligand>
</feature>
<dbReference type="NCBIfam" id="NF001124">
    <property type="entry name" value="PRK00139.1-2"/>
    <property type="match status" value="1"/>
</dbReference>
<feature type="binding site" evidence="7">
    <location>
        <position position="222"/>
    </location>
    <ligand>
        <name>UDP-N-acetyl-alpha-D-muramoyl-L-alanyl-D-glutamate</name>
        <dbReference type="ChEBI" id="CHEBI:83900"/>
    </ligand>
</feature>
<keyword evidence="7" id="KW-0547">Nucleotide-binding</keyword>
<dbReference type="GO" id="GO:0008765">
    <property type="term" value="F:UDP-N-acetylmuramoylalanyl-D-glutamate-2,6-diaminopimelate ligase activity"/>
    <property type="evidence" value="ECO:0007669"/>
    <property type="project" value="UniProtKB-EC"/>
</dbReference>
<evidence type="ECO:0000256" key="2">
    <source>
        <dbReference type="ARBA" id="ARBA00022618"/>
    </source>
</evidence>
<comment type="caution">
    <text evidence="7">Lacks conserved residue(s) required for the propagation of feature annotation.</text>
</comment>
<evidence type="ECO:0000256" key="8">
    <source>
        <dbReference type="RuleBase" id="RU004135"/>
    </source>
</evidence>
<accession>A0ABX0SJM3</accession>
<dbReference type="NCBIfam" id="NF001126">
    <property type="entry name" value="PRK00139.1-4"/>
    <property type="match status" value="1"/>
</dbReference>
<keyword evidence="5 7" id="KW-0131">Cell cycle</keyword>
<evidence type="ECO:0000259" key="11">
    <source>
        <dbReference type="Pfam" id="PF02875"/>
    </source>
</evidence>
<keyword evidence="7" id="KW-0460">Magnesium</keyword>
<keyword evidence="6 7" id="KW-0961">Cell wall biogenesis/degradation</keyword>
<dbReference type="PANTHER" id="PTHR23135">
    <property type="entry name" value="MUR LIGASE FAMILY MEMBER"/>
    <property type="match status" value="1"/>
</dbReference>
<dbReference type="EC" id="6.3.2.13" evidence="7"/>
<dbReference type="SUPFAM" id="SSF63418">
    <property type="entry name" value="MurE/MurF N-terminal domain"/>
    <property type="match status" value="1"/>
</dbReference>
<feature type="domain" description="Mur ligase central" evidence="12">
    <location>
        <begin position="148"/>
        <end position="352"/>
    </location>
</feature>
<proteinExistence type="inferred from homology"/>
<comment type="catalytic activity">
    <reaction evidence="7">
        <text>UDP-N-acetyl-alpha-D-muramoyl-L-alanyl-D-glutamate + meso-2,6-diaminopimelate + ATP = UDP-N-acetyl-alpha-D-muramoyl-L-alanyl-gamma-D-glutamyl-meso-2,6-diaminopimelate + ADP + phosphate + H(+)</text>
        <dbReference type="Rhea" id="RHEA:23676"/>
        <dbReference type="ChEBI" id="CHEBI:15378"/>
        <dbReference type="ChEBI" id="CHEBI:30616"/>
        <dbReference type="ChEBI" id="CHEBI:43474"/>
        <dbReference type="ChEBI" id="CHEBI:57791"/>
        <dbReference type="ChEBI" id="CHEBI:83900"/>
        <dbReference type="ChEBI" id="CHEBI:83905"/>
        <dbReference type="ChEBI" id="CHEBI:456216"/>
        <dbReference type="EC" id="6.3.2.13"/>
    </reaction>
</comment>
<evidence type="ECO:0000313" key="14">
    <source>
        <dbReference type="Proteomes" id="UP000749311"/>
    </source>
</evidence>
<evidence type="ECO:0000256" key="3">
    <source>
        <dbReference type="ARBA" id="ARBA00022960"/>
    </source>
</evidence>
<keyword evidence="4 7" id="KW-0573">Peptidoglycan synthesis</keyword>
<protein>
    <recommendedName>
        <fullName evidence="7">UDP-N-acetylmuramoyl-L-alanyl-D-glutamate--2,6-diaminopimelate ligase</fullName>
        <ecNumber evidence="7">6.3.2.13</ecNumber>
    </recommendedName>
    <alternativeName>
        <fullName evidence="7">Meso-A2pm-adding enzyme</fullName>
    </alternativeName>
    <alternativeName>
        <fullName evidence="7">Meso-diaminopimelate-adding enzyme</fullName>
    </alternativeName>
    <alternativeName>
        <fullName evidence="7">UDP-MurNAc-L-Ala-D-Glu:meso-diaminopimelate ligase</fullName>
    </alternativeName>
    <alternativeName>
        <fullName evidence="7">UDP-MurNAc-tripeptide synthetase</fullName>
    </alternativeName>
    <alternativeName>
        <fullName evidence="7">UDP-N-acetylmuramyl-tripeptide synthetase</fullName>
    </alternativeName>
</protein>
<evidence type="ECO:0000256" key="1">
    <source>
        <dbReference type="ARBA" id="ARBA00005898"/>
    </source>
</evidence>
<dbReference type="Gene3D" id="3.90.190.20">
    <property type="entry name" value="Mur ligase, C-terminal domain"/>
    <property type="match status" value="1"/>
</dbReference>
<feature type="binding site" evidence="7">
    <location>
        <begin position="195"/>
        <end position="196"/>
    </location>
    <ligand>
        <name>UDP-N-acetyl-alpha-D-muramoyl-L-alanyl-D-glutamate</name>
        <dbReference type="ChEBI" id="CHEBI:83900"/>
    </ligand>
</feature>
<dbReference type="InterPro" id="IPR005761">
    <property type="entry name" value="UDP-N-AcMur-Glu-dNH2Pim_ligase"/>
</dbReference>
<keyword evidence="3 7" id="KW-0133">Cell shape</keyword>
<comment type="pathway">
    <text evidence="7 8">Cell wall biogenesis; peptidoglycan biosynthesis.</text>
</comment>
<dbReference type="InterPro" id="IPR036565">
    <property type="entry name" value="Mur-like_cat_sf"/>
</dbReference>
<dbReference type="SUPFAM" id="SSF53623">
    <property type="entry name" value="MurD-like peptide ligases, catalytic domain"/>
    <property type="match status" value="1"/>
</dbReference>
<evidence type="ECO:0000256" key="7">
    <source>
        <dbReference type="HAMAP-Rule" id="MF_00208"/>
    </source>
</evidence>
<dbReference type="Gene3D" id="3.40.1390.10">
    <property type="entry name" value="MurE/MurF, N-terminal domain"/>
    <property type="match status" value="1"/>
</dbReference>
<keyword evidence="14" id="KW-1185">Reference proteome</keyword>
<dbReference type="Pfam" id="PF01225">
    <property type="entry name" value="Mur_ligase"/>
    <property type="match status" value="1"/>
</dbReference>
<dbReference type="InterPro" id="IPR013221">
    <property type="entry name" value="Mur_ligase_cen"/>
</dbReference>
<dbReference type="Proteomes" id="UP000749311">
    <property type="component" value="Unassembled WGS sequence"/>
</dbReference>
<feature type="binding site" evidence="7">
    <location>
        <position position="428"/>
    </location>
    <ligand>
        <name>meso-2,6-diaminopimelate</name>
        <dbReference type="ChEBI" id="CHEBI:57791"/>
    </ligand>
</feature>
<feature type="binding site" evidence="7">
    <location>
        <position position="519"/>
    </location>
    <ligand>
        <name>meso-2,6-diaminopimelate</name>
        <dbReference type="ChEBI" id="CHEBI:57791"/>
    </ligand>
</feature>
<evidence type="ECO:0000259" key="12">
    <source>
        <dbReference type="Pfam" id="PF08245"/>
    </source>
</evidence>
<feature type="binding site" evidence="7">
    <location>
        <begin position="452"/>
        <end position="455"/>
    </location>
    <ligand>
        <name>meso-2,6-diaminopimelate</name>
        <dbReference type="ChEBI" id="CHEBI:57791"/>
    </ligand>
</feature>
<dbReference type="Pfam" id="PF02875">
    <property type="entry name" value="Mur_ligase_C"/>
    <property type="match status" value="1"/>
</dbReference>
<evidence type="ECO:0000313" key="13">
    <source>
        <dbReference type="EMBL" id="NIH57518.1"/>
    </source>
</evidence>
<evidence type="ECO:0000256" key="5">
    <source>
        <dbReference type="ARBA" id="ARBA00023306"/>
    </source>
</evidence>
<organism evidence="13 14">
    <name type="scientific">Brooklawnia cerclae</name>
    <dbReference type="NCBI Taxonomy" id="349934"/>
    <lineage>
        <taxon>Bacteria</taxon>
        <taxon>Bacillati</taxon>
        <taxon>Actinomycetota</taxon>
        <taxon>Actinomycetes</taxon>
        <taxon>Propionibacteriales</taxon>
        <taxon>Propionibacteriaceae</taxon>
        <taxon>Brooklawnia</taxon>
    </lineage>
</organism>
<dbReference type="InterPro" id="IPR000713">
    <property type="entry name" value="Mur_ligase_N"/>
</dbReference>
<keyword evidence="2 7" id="KW-0132">Cell division</keyword>
<keyword evidence="7" id="KW-0963">Cytoplasm</keyword>
<evidence type="ECO:0000259" key="10">
    <source>
        <dbReference type="Pfam" id="PF01225"/>
    </source>
</evidence>
<dbReference type="EMBL" id="JAAMOZ010000001">
    <property type="protein sequence ID" value="NIH57518.1"/>
    <property type="molecule type" value="Genomic_DNA"/>
</dbReference>
<dbReference type="NCBIfam" id="TIGR01085">
    <property type="entry name" value="murE"/>
    <property type="match status" value="1"/>
</dbReference>
<evidence type="ECO:0000256" key="9">
    <source>
        <dbReference type="SAM" id="MobiDB-lite"/>
    </source>
</evidence>